<sequence>MYATQPATRRTHAERREATRLALLDAAVACLIEDGYTALTTRKVAERAGVSQGAQQHYFRGRAELIVEAVGHLATRLATQARDEVRDHTNEGDRFAALLDHVWAIHTGPAFQAATELWSAARTDADLRGPVEDLGRALDRQLGQIASEMLPTLLGDDTGRTLLDLSLASARGLAMRRLPGLETTVDRRWQATRAFLLTDYQIHIDDRTTR</sequence>
<name>A0A1S1LSP1_MYCCH</name>
<dbReference type="SUPFAM" id="SSF46689">
    <property type="entry name" value="Homeodomain-like"/>
    <property type="match status" value="1"/>
</dbReference>
<dbReference type="PRINTS" id="PR00455">
    <property type="entry name" value="HTHTETR"/>
</dbReference>
<dbReference type="InterPro" id="IPR009057">
    <property type="entry name" value="Homeodomain-like_sf"/>
</dbReference>
<gene>
    <name evidence="4" type="ORF">BKG82_03040</name>
</gene>
<proteinExistence type="predicted"/>
<dbReference type="AlphaFoldDB" id="A0A1S1LSP1"/>
<dbReference type="PANTHER" id="PTHR30055">
    <property type="entry name" value="HTH-TYPE TRANSCRIPTIONAL REGULATOR RUTR"/>
    <property type="match status" value="1"/>
</dbReference>
<organism evidence="4 5">
    <name type="scientific">Mycobacteroides chelonae</name>
    <name type="common">Mycobacterium chelonae</name>
    <dbReference type="NCBI Taxonomy" id="1774"/>
    <lineage>
        <taxon>Bacteria</taxon>
        <taxon>Bacillati</taxon>
        <taxon>Actinomycetota</taxon>
        <taxon>Actinomycetes</taxon>
        <taxon>Mycobacteriales</taxon>
        <taxon>Mycobacteriaceae</taxon>
        <taxon>Mycobacteroides</taxon>
    </lineage>
</organism>
<feature type="DNA-binding region" description="H-T-H motif" evidence="2">
    <location>
        <begin position="40"/>
        <end position="59"/>
    </location>
</feature>
<reference evidence="4 5" key="1">
    <citation type="submission" date="2016-10" db="EMBL/GenBank/DDBJ databases">
        <title>Evaluation of Human, Veterinary and Environmental Mycobacterium chelonae Isolates by Core Genome Phylogenomic Analysis, Targeted Gene Comparison, and Anti-microbial Susceptibility Patterns: A Tale of Mistaken Identities.</title>
        <authorList>
            <person name="Fogelson S.B."/>
            <person name="Camus A.C."/>
            <person name="Lorenz W."/>
            <person name="Vasireddy R."/>
            <person name="Vasireddy S."/>
            <person name="Smith T."/>
            <person name="Brown-Elliott B.A."/>
            <person name="Wallace R.J.Jr."/>
            <person name="Hasan N.A."/>
            <person name="Reischl U."/>
            <person name="Sanchez S."/>
        </authorList>
    </citation>
    <scope>NUCLEOTIDE SEQUENCE [LARGE SCALE GENOMIC DNA]</scope>
    <source>
        <strain evidence="4 5">15515</strain>
    </source>
</reference>
<evidence type="ECO:0000313" key="5">
    <source>
        <dbReference type="Proteomes" id="UP000180043"/>
    </source>
</evidence>
<dbReference type="InterPro" id="IPR001647">
    <property type="entry name" value="HTH_TetR"/>
</dbReference>
<dbReference type="PROSITE" id="PS50977">
    <property type="entry name" value="HTH_TETR_2"/>
    <property type="match status" value="1"/>
</dbReference>
<dbReference type="GO" id="GO:0003700">
    <property type="term" value="F:DNA-binding transcription factor activity"/>
    <property type="evidence" value="ECO:0007669"/>
    <property type="project" value="TreeGrafter"/>
</dbReference>
<dbReference type="EMBL" id="MLIQ01000011">
    <property type="protein sequence ID" value="OHU59563.1"/>
    <property type="molecule type" value="Genomic_DNA"/>
</dbReference>
<dbReference type="Pfam" id="PF00440">
    <property type="entry name" value="TetR_N"/>
    <property type="match status" value="1"/>
</dbReference>
<dbReference type="RefSeq" id="WP_057969843.1">
    <property type="nucleotide sequence ID" value="NZ_MLII01000028.1"/>
</dbReference>
<comment type="caution">
    <text evidence="4">The sequence shown here is derived from an EMBL/GenBank/DDBJ whole genome shotgun (WGS) entry which is preliminary data.</text>
</comment>
<evidence type="ECO:0000259" key="3">
    <source>
        <dbReference type="PROSITE" id="PS50977"/>
    </source>
</evidence>
<dbReference type="PANTHER" id="PTHR30055:SF226">
    <property type="entry name" value="HTH-TYPE TRANSCRIPTIONAL REGULATOR PKSA"/>
    <property type="match status" value="1"/>
</dbReference>
<evidence type="ECO:0000256" key="1">
    <source>
        <dbReference type="ARBA" id="ARBA00023125"/>
    </source>
</evidence>
<feature type="domain" description="HTH tetR-type" evidence="3">
    <location>
        <begin position="17"/>
        <end position="77"/>
    </location>
</feature>
<dbReference type="GO" id="GO:0000976">
    <property type="term" value="F:transcription cis-regulatory region binding"/>
    <property type="evidence" value="ECO:0007669"/>
    <property type="project" value="TreeGrafter"/>
</dbReference>
<evidence type="ECO:0000256" key="2">
    <source>
        <dbReference type="PROSITE-ProRule" id="PRU00335"/>
    </source>
</evidence>
<dbReference type="InterPro" id="IPR050109">
    <property type="entry name" value="HTH-type_TetR-like_transc_reg"/>
</dbReference>
<dbReference type="Proteomes" id="UP000180043">
    <property type="component" value="Unassembled WGS sequence"/>
</dbReference>
<evidence type="ECO:0000313" key="4">
    <source>
        <dbReference type="EMBL" id="OHU59563.1"/>
    </source>
</evidence>
<keyword evidence="1 2" id="KW-0238">DNA-binding</keyword>
<dbReference type="Gene3D" id="1.10.357.10">
    <property type="entry name" value="Tetracycline Repressor, domain 2"/>
    <property type="match status" value="1"/>
</dbReference>
<accession>A0A1S1LSP1</accession>
<protein>
    <recommendedName>
        <fullName evidence="3">HTH tetR-type domain-containing protein</fullName>
    </recommendedName>
</protein>